<organism evidence="1">
    <name type="scientific">Cladocopium goreaui</name>
    <dbReference type="NCBI Taxonomy" id="2562237"/>
    <lineage>
        <taxon>Eukaryota</taxon>
        <taxon>Sar</taxon>
        <taxon>Alveolata</taxon>
        <taxon>Dinophyceae</taxon>
        <taxon>Suessiales</taxon>
        <taxon>Symbiodiniaceae</taxon>
        <taxon>Cladocopium</taxon>
    </lineage>
</organism>
<keyword evidence="3" id="KW-1185">Reference proteome</keyword>
<reference evidence="1" key="1">
    <citation type="submission" date="2022-10" db="EMBL/GenBank/DDBJ databases">
        <authorList>
            <person name="Chen Y."/>
            <person name="Dougan E. K."/>
            <person name="Chan C."/>
            <person name="Rhodes N."/>
            <person name="Thang M."/>
        </authorList>
    </citation>
    <scope>NUCLEOTIDE SEQUENCE</scope>
</reference>
<dbReference type="Proteomes" id="UP001152797">
    <property type="component" value="Unassembled WGS sequence"/>
</dbReference>
<dbReference type="EMBL" id="CAMXCT010001657">
    <property type="protein sequence ID" value="CAI3991990.1"/>
    <property type="molecule type" value="Genomic_DNA"/>
</dbReference>
<evidence type="ECO:0000313" key="3">
    <source>
        <dbReference type="Proteomes" id="UP001152797"/>
    </source>
</evidence>
<evidence type="ECO:0000313" key="1">
    <source>
        <dbReference type="EMBL" id="CAI3991990.1"/>
    </source>
</evidence>
<proteinExistence type="predicted"/>
<accession>A0A9P1CI97</accession>
<comment type="caution">
    <text evidence="1">The sequence shown here is derived from an EMBL/GenBank/DDBJ whole genome shotgun (WGS) entry which is preliminary data.</text>
</comment>
<evidence type="ECO:0000313" key="2">
    <source>
        <dbReference type="EMBL" id="CAL4779302.1"/>
    </source>
</evidence>
<name>A0A9P1CI97_9DINO</name>
<dbReference type="EMBL" id="CAMXCT030001657">
    <property type="protein sequence ID" value="CAL4779302.1"/>
    <property type="molecule type" value="Genomic_DNA"/>
</dbReference>
<dbReference type="EMBL" id="CAMXCT020001657">
    <property type="protein sequence ID" value="CAL1145365.1"/>
    <property type="molecule type" value="Genomic_DNA"/>
</dbReference>
<gene>
    <name evidence="1" type="ORF">C1SCF055_LOCUS18849</name>
</gene>
<protein>
    <submittedName>
        <fullName evidence="1">Uncharacterized protein</fullName>
    </submittedName>
</protein>
<reference evidence="2 3" key="2">
    <citation type="submission" date="2024-05" db="EMBL/GenBank/DDBJ databases">
        <authorList>
            <person name="Chen Y."/>
            <person name="Shah S."/>
            <person name="Dougan E. K."/>
            <person name="Thang M."/>
            <person name="Chan C."/>
        </authorList>
    </citation>
    <scope>NUCLEOTIDE SEQUENCE [LARGE SCALE GENOMIC DNA]</scope>
</reference>
<dbReference type="AlphaFoldDB" id="A0A9P1CI97"/>
<sequence length="157" mass="17679">MEPIRLPSFLHCIVTRKLSVDLSRSPYAVEIVSHDDVEARMILPRIAPLTWQLRQLGFRLKDRKSMDSLMLPLDMLLFFHLVKGGSCRLAQSLMNIGLIFMGCKGEKLGGGHLNSLFRYSPSPRRLPAIFVAEDLSLPLPRCASGYGLERSPSDQKK</sequence>